<dbReference type="InterPro" id="IPR036378">
    <property type="entry name" value="FAS1_dom_sf"/>
</dbReference>
<dbReference type="InterPro" id="IPR050904">
    <property type="entry name" value="Adhesion/Biosynth-related"/>
</dbReference>
<feature type="domain" description="FAS1" evidence="3">
    <location>
        <begin position="54"/>
        <end position="197"/>
    </location>
</feature>
<dbReference type="PANTHER" id="PTHR10900:SF77">
    <property type="entry name" value="FI19380P1"/>
    <property type="match status" value="1"/>
</dbReference>
<evidence type="ECO:0000313" key="4">
    <source>
        <dbReference type="EMBL" id="SDD81538.1"/>
    </source>
</evidence>
<sequence length="200" mass="20761">MNMKKSVLIALTTLTIGFLSNKAIAQTDTTKRDTATKTTTTTGTAATPTTPSGSGDLVGVLNSSTTFAPLALAVKSAELDATLKGPGPYTIFAPNDVAFSKVPKPAMDDLMKDHAKLAKLLKYHVVAGKYTKADIIKALTVGKGKAALKTVDGETLNLSVNDKSELQIVDAKGNAAQVISFDTMASNGVVHGLNGVLMPQ</sequence>
<dbReference type="Pfam" id="PF02469">
    <property type="entry name" value="Fasciclin"/>
    <property type="match status" value="1"/>
</dbReference>
<name>A0A1G6XTN4_9SPHI</name>
<dbReference type="Gene3D" id="2.30.180.10">
    <property type="entry name" value="FAS1 domain"/>
    <property type="match status" value="1"/>
</dbReference>
<dbReference type="PANTHER" id="PTHR10900">
    <property type="entry name" value="PERIOSTIN-RELATED"/>
    <property type="match status" value="1"/>
</dbReference>
<feature type="compositionally biased region" description="Low complexity" evidence="1">
    <location>
        <begin position="36"/>
        <end position="52"/>
    </location>
</feature>
<evidence type="ECO:0000313" key="5">
    <source>
        <dbReference type="Proteomes" id="UP000199072"/>
    </source>
</evidence>
<accession>A0A1G6XTN4</accession>
<gene>
    <name evidence="4" type="ORF">SAMN05216464_102661</name>
</gene>
<reference evidence="4 5" key="1">
    <citation type="submission" date="2016-10" db="EMBL/GenBank/DDBJ databases">
        <authorList>
            <person name="de Groot N.N."/>
        </authorList>
    </citation>
    <scope>NUCLEOTIDE SEQUENCE [LARGE SCALE GENOMIC DNA]</scope>
    <source>
        <strain evidence="4 5">47C3B</strain>
    </source>
</reference>
<keyword evidence="5" id="KW-1185">Reference proteome</keyword>
<feature type="chain" id="PRO_5011443494" evidence="2">
    <location>
        <begin position="26"/>
        <end position="200"/>
    </location>
</feature>
<keyword evidence="2" id="KW-0732">Signal</keyword>
<dbReference type="SUPFAM" id="SSF82153">
    <property type="entry name" value="FAS1 domain"/>
    <property type="match status" value="1"/>
</dbReference>
<organism evidence="4 5">
    <name type="scientific">Mucilaginibacter pineti</name>
    <dbReference type="NCBI Taxonomy" id="1391627"/>
    <lineage>
        <taxon>Bacteria</taxon>
        <taxon>Pseudomonadati</taxon>
        <taxon>Bacteroidota</taxon>
        <taxon>Sphingobacteriia</taxon>
        <taxon>Sphingobacteriales</taxon>
        <taxon>Sphingobacteriaceae</taxon>
        <taxon>Mucilaginibacter</taxon>
    </lineage>
</organism>
<dbReference type="SMART" id="SM00554">
    <property type="entry name" value="FAS1"/>
    <property type="match status" value="1"/>
</dbReference>
<evidence type="ECO:0000259" key="3">
    <source>
        <dbReference type="PROSITE" id="PS50213"/>
    </source>
</evidence>
<dbReference type="FunFam" id="2.30.180.10:FF:000032">
    <property type="entry name" value="Fasciclin domain-containing protein, putative"/>
    <property type="match status" value="1"/>
</dbReference>
<dbReference type="EMBL" id="FNAI01000002">
    <property type="protein sequence ID" value="SDD81538.1"/>
    <property type="molecule type" value="Genomic_DNA"/>
</dbReference>
<evidence type="ECO:0000256" key="2">
    <source>
        <dbReference type="SAM" id="SignalP"/>
    </source>
</evidence>
<feature type="signal peptide" evidence="2">
    <location>
        <begin position="1"/>
        <end position="25"/>
    </location>
</feature>
<dbReference type="GO" id="GO:0005615">
    <property type="term" value="C:extracellular space"/>
    <property type="evidence" value="ECO:0007669"/>
    <property type="project" value="TreeGrafter"/>
</dbReference>
<dbReference type="InterPro" id="IPR000782">
    <property type="entry name" value="FAS1_domain"/>
</dbReference>
<proteinExistence type="predicted"/>
<dbReference type="STRING" id="1391627.SAMN05216464_102661"/>
<dbReference type="Proteomes" id="UP000199072">
    <property type="component" value="Unassembled WGS sequence"/>
</dbReference>
<dbReference type="PROSITE" id="PS50213">
    <property type="entry name" value="FAS1"/>
    <property type="match status" value="1"/>
</dbReference>
<protein>
    <submittedName>
        <fullName evidence="4">Uncaracterized surface protein containing fasciclin (FAS1) repeats</fullName>
    </submittedName>
</protein>
<dbReference type="AlphaFoldDB" id="A0A1G6XTN4"/>
<evidence type="ECO:0000256" key="1">
    <source>
        <dbReference type="SAM" id="MobiDB-lite"/>
    </source>
</evidence>
<feature type="region of interest" description="Disordered" evidence="1">
    <location>
        <begin position="29"/>
        <end position="52"/>
    </location>
</feature>